<organism evidence="1 2">
    <name type="scientific">Ktedonobacter racemifer DSM 44963</name>
    <dbReference type="NCBI Taxonomy" id="485913"/>
    <lineage>
        <taxon>Bacteria</taxon>
        <taxon>Bacillati</taxon>
        <taxon>Chloroflexota</taxon>
        <taxon>Ktedonobacteria</taxon>
        <taxon>Ktedonobacterales</taxon>
        <taxon>Ktedonobacteraceae</taxon>
        <taxon>Ktedonobacter</taxon>
    </lineage>
</organism>
<keyword evidence="2" id="KW-1185">Reference proteome</keyword>
<name>D6TGB4_KTERA</name>
<dbReference type="STRING" id="485913.Krac_10316"/>
<dbReference type="AlphaFoldDB" id="D6TGB4"/>
<dbReference type="EMBL" id="ADVG01000001">
    <property type="protein sequence ID" value="EFH88816.1"/>
    <property type="molecule type" value="Genomic_DNA"/>
</dbReference>
<sequence length="65" mass="7788">MHINITAQKRGVRRLLHEEAMHTRPKVILCFFSAQQVLVKRLPPCCWKLRRELLAPYVHLRENEI</sequence>
<comment type="caution">
    <text evidence="1">The sequence shown here is derived from an EMBL/GenBank/DDBJ whole genome shotgun (WGS) entry which is preliminary data.</text>
</comment>
<protein>
    <submittedName>
        <fullName evidence="1">Uncharacterized protein</fullName>
    </submittedName>
</protein>
<dbReference type="Proteomes" id="UP000004508">
    <property type="component" value="Unassembled WGS sequence"/>
</dbReference>
<evidence type="ECO:0000313" key="2">
    <source>
        <dbReference type="Proteomes" id="UP000004508"/>
    </source>
</evidence>
<gene>
    <name evidence="1" type="ORF">Krac_10316</name>
</gene>
<reference evidence="1 2" key="1">
    <citation type="journal article" date="2011" name="Stand. Genomic Sci.">
        <title>Non-contiguous finished genome sequence and contextual data of the filamentous soil bacterium Ktedonobacter racemifer type strain (SOSP1-21).</title>
        <authorList>
            <person name="Chang Y.J."/>
            <person name="Land M."/>
            <person name="Hauser L."/>
            <person name="Chertkov O."/>
            <person name="Del Rio T.G."/>
            <person name="Nolan M."/>
            <person name="Copeland A."/>
            <person name="Tice H."/>
            <person name="Cheng J.F."/>
            <person name="Lucas S."/>
            <person name="Han C."/>
            <person name="Goodwin L."/>
            <person name="Pitluck S."/>
            <person name="Ivanova N."/>
            <person name="Ovchinikova G."/>
            <person name="Pati A."/>
            <person name="Chen A."/>
            <person name="Palaniappan K."/>
            <person name="Mavromatis K."/>
            <person name="Liolios K."/>
            <person name="Brettin T."/>
            <person name="Fiebig A."/>
            <person name="Rohde M."/>
            <person name="Abt B."/>
            <person name="Goker M."/>
            <person name="Detter J.C."/>
            <person name="Woyke T."/>
            <person name="Bristow J."/>
            <person name="Eisen J.A."/>
            <person name="Markowitz V."/>
            <person name="Hugenholtz P."/>
            <person name="Kyrpides N.C."/>
            <person name="Klenk H.P."/>
            <person name="Lapidus A."/>
        </authorList>
    </citation>
    <scope>NUCLEOTIDE SEQUENCE [LARGE SCALE GENOMIC DNA]</scope>
    <source>
        <strain evidence="2">DSM 44963</strain>
    </source>
</reference>
<accession>D6TGB4</accession>
<proteinExistence type="predicted"/>
<dbReference type="InParanoid" id="D6TGB4"/>
<evidence type="ECO:0000313" key="1">
    <source>
        <dbReference type="EMBL" id="EFH88816.1"/>
    </source>
</evidence>